<dbReference type="GeneID" id="54466670"/>
<dbReference type="RefSeq" id="XP_033574477.1">
    <property type="nucleotide sequence ID" value="XM_033725777.1"/>
</dbReference>
<protein>
    <submittedName>
        <fullName evidence="2 4">Uncharacterized protein</fullName>
    </submittedName>
</protein>
<accession>A0A6A6YG52</accession>
<feature type="compositionally biased region" description="Polar residues" evidence="1">
    <location>
        <begin position="53"/>
        <end position="65"/>
    </location>
</feature>
<dbReference type="EMBL" id="MU003705">
    <property type="protein sequence ID" value="KAF2807513.1"/>
    <property type="molecule type" value="Genomic_DNA"/>
</dbReference>
<sequence>MNEQSSLHSLCASQTVGESWDGIDGRMGGTVESEDRGTKRSRSSHDISRGRSADNSTTQTDTNIQGDVFQQAEGQVPTTMPYSQIESCQRGYKENAFSVPRPVGRIALNQSQQPASPDSAQQTLQMSLNDQGRAMTGQGELNTDVPDSQSSSARGADCMQQYAQAHIGGQGGTLPYAFPQAGGQIESCHKGMRRYMTALG</sequence>
<keyword evidence="3" id="KW-1185">Reference proteome</keyword>
<feature type="compositionally biased region" description="Polar residues" evidence="1">
    <location>
        <begin position="1"/>
        <end position="17"/>
    </location>
</feature>
<dbReference type="Proteomes" id="UP000504636">
    <property type="component" value="Unplaced"/>
</dbReference>
<organism evidence="2">
    <name type="scientific">Mytilinidion resinicola</name>
    <dbReference type="NCBI Taxonomy" id="574789"/>
    <lineage>
        <taxon>Eukaryota</taxon>
        <taxon>Fungi</taxon>
        <taxon>Dikarya</taxon>
        <taxon>Ascomycota</taxon>
        <taxon>Pezizomycotina</taxon>
        <taxon>Dothideomycetes</taxon>
        <taxon>Pleosporomycetidae</taxon>
        <taxon>Mytilinidiales</taxon>
        <taxon>Mytilinidiaceae</taxon>
        <taxon>Mytilinidion</taxon>
    </lineage>
</organism>
<reference evidence="4" key="2">
    <citation type="submission" date="2020-04" db="EMBL/GenBank/DDBJ databases">
        <authorList>
            <consortium name="NCBI Genome Project"/>
        </authorList>
    </citation>
    <scope>NUCLEOTIDE SEQUENCE</scope>
    <source>
        <strain evidence="4">CBS 304.34</strain>
    </source>
</reference>
<evidence type="ECO:0000313" key="3">
    <source>
        <dbReference type="Proteomes" id="UP000504636"/>
    </source>
</evidence>
<feature type="compositionally biased region" description="Polar residues" evidence="1">
    <location>
        <begin position="139"/>
        <end position="153"/>
    </location>
</feature>
<proteinExistence type="predicted"/>
<feature type="region of interest" description="Disordered" evidence="1">
    <location>
        <begin position="134"/>
        <end position="155"/>
    </location>
</feature>
<reference evidence="2 4" key="1">
    <citation type="journal article" date="2020" name="Stud. Mycol.">
        <title>101 Dothideomycetes genomes: a test case for predicting lifestyles and emergence of pathogens.</title>
        <authorList>
            <person name="Haridas S."/>
            <person name="Albert R."/>
            <person name="Binder M."/>
            <person name="Bloem J."/>
            <person name="Labutti K."/>
            <person name="Salamov A."/>
            <person name="Andreopoulos B."/>
            <person name="Baker S."/>
            <person name="Barry K."/>
            <person name="Bills G."/>
            <person name="Bluhm B."/>
            <person name="Cannon C."/>
            <person name="Castanera R."/>
            <person name="Culley D."/>
            <person name="Daum C."/>
            <person name="Ezra D."/>
            <person name="Gonzalez J."/>
            <person name="Henrissat B."/>
            <person name="Kuo A."/>
            <person name="Liang C."/>
            <person name="Lipzen A."/>
            <person name="Lutzoni F."/>
            <person name="Magnuson J."/>
            <person name="Mondo S."/>
            <person name="Nolan M."/>
            <person name="Ohm R."/>
            <person name="Pangilinan J."/>
            <person name="Park H.-J."/>
            <person name="Ramirez L."/>
            <person name="Alfaro M."/>
            <person name="Sun H."/>
            <person name="Tritt A."/>
            <person name="Yoshinaga Y."/>
            <person name="Zwiers L.-H."/>
            <person name="Turgeon B."/>
            <person name="Goodwin S."/>
            <person name="Spatafora J."/>
            <person name="Crous P."/>
            <person name="Grigoriev I."/>
        </authorList>
    </citation>
    <scope>NUCLEOTIDE SEQUENCE</scope>
    <source>
        <strain evidence="2 4">CBS 304.34</strain>
    </source>
</reference>
<evidence type="ECO:0000313" key="4">
    <source>
        <dbReference type="RefSeq" id="XP_033574477.1"/>
    </source>
</evidence>
<evidence type="ECO:0000256" key="1">
    <source>
        <dbReference type="SAM" id="MobiDB-lite"/>
    </source>
</evidence>
<reference evidence="4" key="3">
    <citation type="submission" date="2025-04" db="UniProtKB">
        <authorList>
            <consortium name="RefSeq"/>
        </authorList>
    </citation>
    <scope>IDENTIFICATION</scope>
    <source>
        <strain evidence="4">CBS 304.34</strain>
    </source>
</reference>
<feature type="compositionally biased region" description="Basic and acidic residues" evidence="1">
    <location>
        <begin position="33"/>
        <end position="52"/>
    </location>
</feature>
<dbReference type="AlphaFoldDB" id="A0A6A6YG52"/>
<gene>
    <name evidence="2 4" type="ORF">BDZ99DRAFT_523125</name>
</gene>
<evidence type="ECO:0000313" key="2">
    <source>
        <dbReference type="EMBL" id="KAF2807513.1"/>
    </source>
</evidence>
<feature type="region of interest" description="Disordered" evidence="1">
    <location>
        <begin position="1"/>
        <end position="76"/>
    </location>
</feature>
<name>A0A6A6YG52_9PEZI</name>